<dbReference type="AlphaFoldDB" id="A0A183EAR9"/>
<keyword evidence="3" id="KW-1185">Reference proteome</keyword>
<reference evidence="4" key="1">
    <citation type="submission" date="2016-06" db="UniProtKB">
        <authorList>
            <consortium name="WormBaseParasite"/>
        </authorList>
    </citation>
    <scope>IDENTIFICATION</scope>
</reference>
<evidence type="ECO:0000313" key="2">
    <source>
        <dbReference type="EMBL" id="VDN30975.1"/>
    </source>
</evidence>
<evidence type="ECO:0000313" key="4">
    <source>
        <dbReference type="WBParaSite" id="GPUH_0001808501-mRNA-1"/>
    </source>
</evidence>
<dbReference type="WBParaSite" id="GPUH_0001808501-mRNA-1">
    <property type="protein sequence ID" value="GPUH_0001808501-mRNA-1"/>
    <property type="gene ID" value="GPUH_0001808501"/>
</dbReference>
<dbReference type="Proteomes" id="UP000271098">
    <property type="component" value="Unassembled WGS sequence"/>
</dbReference>
<organism evidence="4">
    <name type="scientific">Gongylonema pulchrum</name>
    <dbReference type="NCBI Taxonomy" id="637853"/>
    <lineage>
        <taxon>Eukaryota</taxon>
        <taxon>Metazoa</taxon>
        <taxon>Ecdysozoa</taxon>
        <taxon>Nematoda</taxon>
        <taxon>Chromadorea</taxon>
        <taxon>Rhabditida</taxon>
        <taxon>Spirurina</taxon>
        <taxon>Spiruromorpha</taxon>
        <taxon>Spiruroidea</taxon>
        <taxon>Gongylonematidae</taxon>
        <taxon>Gongylonema</taxon>
    </lineage>
</organism>
<protein>
    <submittedName>
        <fullName evidence="2 4">Uncharacterized protein</fullName>
    </submittedName>
</protein>
<accession>A0A183EAR9</accession>
<name>A0A183EAR9_9BILA</name>
<gene>
    <name evidence="2" type="ORF">GPUH_LOCUS18060</name>
</gene>
<proteinExistence type="predicted"/>
<reference evidence="2 3" key="2">
    <citation type="submission" date="2018-11" db="EMBL/GenBank/DDBJ databases">
        <authorList>
            <consortium name="Pathogen Informatics"/>
        </authorList>
    </citation>
    <scope>NUCLEOTIDE SEQUENCE [LARGE SCALE GENOMIC DNA]</scope>
</reference>
<feature type="compositionally biased region" description="Basic and acidic residues" evidence="1">
    <location>
        <begin position="36"/>
        <end position="58"/>
    </location>
</feature>
<evidence type="ECO:0000256" key="1">
    <source>
        <dbReference type="SAM" id="MobiDB-lite"/>
    </source>
</evidence>
<dbReference type="EMBL" id="UYRT01086135">
    <property type="protein sequence ID" value="VDN30975.1"/>
    <property type="molecule type" value="Genomic_DNA"/>
</dbReference>
<feature type="region of interest" description="Disordered" evidence="1">
    <location>
        <begin position="9"/>
        <end position="58"/>
    </location>
</feature>
<evidence type="ECO:0000313" key="3">
    <source>
        <dbReference type="Proteomes" id="UP000271098"/>
    </source>
</evidence>
<sequence>MDITTLIESGYGGTDAVENESWNVGNGSGDGGECVSRSENDASRTDDDASRIDDDASRIDGDASRIDDDVVHGIWSVDAFYLALVMQPKADVSVHAPNVNDVVGVLPPAQPNANGYEDFVIAFDFDVSVIENVAAASSSSALAALDCLCF</sequence>